<evidence type="ECO:0000313" key="1">
    <source>
        <dbReference type="EMBL" id="GHO83752.1"/>
    </source>
</evidence>
<dbReference type="RefSeq" id="WP_201361407.1">
    <property type="nucleotide sequence ID" value="NZ_BNJJ01000004.1"/>
</dbReference>
<sequence length="62" mass="7153">MCPGRAILGYAFISQLTIELEVATQCLKHIPLSGFELQRPLYLIFLRRQRFSKVAEAFLQLL</sequence>
<keyword evidence="2" id="KW-1185">Reference proteome</keyword>
<reference evidence="1 2" key="1">
    <citation type="journal article" date="2021" name="Int. J. Syst. Evol. Microbiol.">
        <title>Reticulibacter mediterranei gen. nov., sp. nov., within the new family Reticulibacteraceae fam. nov., and Ktedonospora formicarum gen. nov., sp. nov., Ktedonobacter robiniae sp. nov., Dictyobacter formicarum sp. nov. and Dictyobacter arantiisoli sp. nov., belonging to the class Ktedonobacteria.</title>
        <authorList>
            <person name="Yabe S."/>
            <person name="Zheng Y."/>
            <person name="Wang C.M."/>
            <person name="Sakai Y."/>
            <person name="Abe K."/>
            <person name="Yokota A."/>
            <person name="Donadio S."/>
            <person name="Cavaletti L."/>
            <person name="Monciardini P."/>
        </authorList>
    </citation>
    <scope>NUCLEOTIDE SEQUENCE [LARGE SCALE GENOMIC DNA]</scope>
    <source>
        <strain evidence="1 2">SOSP1-9</strain>
    </source>
</reference>
<accession>A0ABQ3VCW7</accession>
<organism evidence="1 2">
    <name type="scientific">Dictyobacter formicarum</name>
    <dbReference type="NCBI Taxonomy" id="2778368"/>
    <lineage>
        <taxon>Bacteria</taxon>
        <taxon>Bacillati</taxon>
        <taxon>Chloroflexota</taxon>
        <taxon>Ktedonobacteria</taxon>
        <taxon>Ktedonobacterales</taxon>
        <taxon>Dictyobacteraceae</taxon>
        <taxon>Dictyobacter</taxon>
    </lineage>
</organism>
<protein>
    <recommendedName>
        <fullName evidence="3">LysR substrate-binding domain-containing protein</fullName>
    </recommendedName>
</protein>
<name>A0ABQ3VCW7_9CHLR</name>
<dbReference type="SUPFAM" id="SSF53850">
    <property type="entry name" value="Periplasmic binding protein-like II"/>
    <property type="match status" value="1"/>
</dbReference>
<dbReference type="EMBL" id="BNJJ01000004">
    <property type="protein sequence ID" value="GHO83752.1"/>
    <property type="molecule type" value="Genomic_DNA"/>
</dbReference>
<evidence type="ECO:0008006" key="3">
    <source>
        <dbReference type="Google" id="ProtNLM"/>
    </source>
</evidence>
<evidence type="ECO:0000313" key="2">
    <source>
        <dbReference type="Proteomes" id="UP000635565"/>
    </source>
</evidence>
<comment type="caution">
    <text evidence="1">The sequence shown here is derived from an EMBL/GenBank/DDBJ whole genome shotgun (WGS) entry which is preliminary data.</text>
</comment>
<proteinExistence type="predicted"/>
<gene>
    <name evidence="1" type="ORF">KSZ_17580</name>
</gene>
<dbReference type="Proteomes" id="UP000635565">
    <property type="component" value="Unassembled WGS sequence"/>
</dbReference>